<dbReference type="SUPFAM" id="SSF55874">
    <property type="entry name" value="ATPase domain of HSP90 chaperone/DNA topoisomerase II/histidine kinase"/>
    <property type="match status" value="1"/>
</dbReference>
<feature type="compositionally biased region" description="Basic and acidic residues" evidence="4">
    <location>
        <begin position="37"/>
        <end position="51"/>
    </location>
</feature>
<dbReference type="Gene3D" id="3.30.565.10">
    <property type="entry name" value="Histidine kinase-like ATPase, C-terminal domain"/>
    <property type="match status" value="1"/>
</dbReference>
<dbReference type="InterPro" id="IPR050482">
    <property type="entry name" value="Sensor_HK_TwoCompSys"/>
</dbReference>
<evidence type="ECO:0000256" key="1">
    <source>
        <dbReference type="ARBA" id="ARBA00022679"/>
    </source>
</evidence>
<gene>
    <name evidence="7" type="ORF">AMPC_39440</name>
</gene>
<keyword evidence="2" id="KW-0418">Kinase</keyword>
<dbReference type="InterPro" id="IPR011712">
    <property type="entry name" value="Sig_transdc_His_kin_sub3_dim/P"/>
</dbReference>
<feature type="domain" description="Signal transduction histidine kinase subgroup 3 dimerisation and phosphoacceptor" evidence="6">
    <location>
        <begin position="42"/>
        <end position="108"/>
    </location>
</feature>
<evidence type="ECO:0000256" key="4">
    <source>
        <dbReference type="SAM" id="MobiDB-lite"/>
    </source>
</evidence>
<protein>
    <recommendedName>
        <fullName evidence="9">Histidine kinase</fullName>
    </recommendedName>
</protein>
<proteinExistence type="predicted"/>
<evidence type="ECO:0000313" key="7">
    <source>
        <dbReference type="EMBL" id="BDG10831.1"/>
    </source>
</evidence>
<feature type="compositionally biased region" description="Basic and acidic residues" evidence="4">
    <location>
        <begin position="1"/>
        <end position="11"/>
    </location>
</feature>
<sequence>MLHELRREDAHTGPGRRSAPGTGGGSRRGSERRRRLQAREDERSRISRELHDTTAQNLSAAVLGLSRALGVLGDGAGPAAPILVDALALCSASLEEVRTLSYQLRPPLLEEGGLGPALEWYAGVFSRRSGIPVELTLPREARRLPRALESALFRIAQEALSNAQRHSGCARVALRLAVEERAARLEIEDDGPAASGLQLVSGARPPGKGLQGMRERARAVGGRLALERPAGLLVRVVVPRRRCARAPDPAGR</sequence>
<dbReference type="Proteomes" id="UP001162734">
    <property type="component" value="Chromosome"/>
</dbReference>
<feature type="domain" description="Histidine kinase/HSP90-like ATPase" evidence="5">
    <location>
        <begin position="149"/>
        <end position="240"/>
    </location>
</feature>
<organism evidence="7 8">
    <name type="scientific">Anaeromyxobacter paludicola</name>
    <dbReference type="NCBI Taxonomy" id="2918171"/>
    <lineage>
        <taxon>Bacteria</taxon>
        <taxon>Pseudomonadati</taxon>
        <taxon>Myxococcota</taxon>
        <taxon>Myxococcia</taxon>
        <taxon>Myxococcales</taxon>
        <taxon>Cystobacterineae</taxon>
        <taxon>Anaeromyxobacteraceae</taxon>
        <taxon>Anaeromyxobacter</taxon>
    </lineage>
</organism>
<dbReference type="PANTHER" id="PTHR24421">
    <property type="entry name" value="NITRATE/NITRITE SENSOR PROTEIN NARX-RELATED"/>
    <property type="match status" value="1"/>
</dbReference>
<keyword evidence="3" id="KW-0902">Two-component regulatory system</keyword>
<dbReference type="InterPro" id="IPR003594">
    <property type="entry name" value="HATPase_dom"/>
</dbReference>
<evidence type="ECO:0000256" key="2">
    <source>
        <dbReference type="ARBA" id="ARBA00022777"/>
    </source>
</evidence>
<accession>A0ABN6NEA4</accession>
<evidence type="ECO:0000313" key="8">
    <source>
        <dbReference type="Proteomes" id="UP001162734"/>
    </source>
</evidence>
<evidence type="ECO:0000259" key="5">
    <source>
        <dbReference type="Pfam" id="PF02518"/>
    </source>
</evidence>
<dbReference type="Gene3D" id="1.20.5.1930">
    <property type="match status" value="1"/>
</dbReference>
<evidence type="ECO:0000256" key="3">
    <source>
        <dbReference type="ARBA" id="ARBA00023012"/>
    </source>
</evidence>
<dbReference type="Pfam" id="PF07730">
    <property type="entry name" value="HisKA_3"/>
    <property type="match status" value="1"/>
</dbReference>
<name>A0ABN6NEA4_9BACT</name>
<dbReference type="EMBL" id="AP025592">
    <property type="protein sequence ID" value="BDG10831.1"/>
    <property type="molecule type" value="Genomic_DNA"/>
</dbReference>
<reference evidence="8" key="1">
    <citation type="journal article" date="2022" name="Int. J. Syst. Evol. Microbiol.">
        <title>Anaeromyxobacter oryzae sp. nov., Anaeromyxobacter diazotrophicus sp. nov. and Anaeromyxobacter paludicola sp. nov., isolated from paddy soils.</title>
        <authorList>
            <person name="Itoh H."/>
            <person name="Xu Z."/>
            <person name="Mise K."/>
            <person name="Masuda Y."/>
            <person name="Ushijima N."/>
            <person name="Hayakawa C."/>
            <person name="Shiratori Y."/>
            <person name="Senoo K."/>
        </authorList>
    </citation>
    <scope>NUCLEOTIDE SEQUENCE [LARGE SCALE GENOMIC DNA]</scope>
    <source>
        <strain evidence="8">Red630</strain>
    </source>
</reference>
<dbReference type="InterPro" id="IPR036890">
    <property type="entry name" value="HATPase_C_sf"/>
</dbReference>
<dbReference type="CDD" id="cd16917">
    <property type="entry name" value="HATPase_UhpB-NarQ-NarX-like"/>
    <property type="match status" value="1"/>
</dbReference>
<feature type="region of interest" description="Disordered" evidence="4">
    <location>
        <begin position="1"/>
        <end position="51"/>
    </location>
</feature>
<evidence type="ECO:0000259" key="6">
    <source>
        <dbReference type="Pfam" id="PF07730"/>
    </source>
</evidence>
<evidence type="ECO:0008006" key="9">
    <source>
        <dbReference type="Google" id="ProtNLM"/>
    </source>
</evidence>
<keyword evidence="1" id="KW-0808">Transferase</keyword>
<dbReference type="Pfam" id="PF02518">
    <property type="entry name" value="HATPase_c"/>
    <property type="match status" value="1"/>
</dbReference>
<keyword evidence="8" id="KW-1185">Reference proteome</keyword>
<dbReference type="RefSeq" id="WP_248343403.1">
    <property type="nucleotide sequence ID" value="NZ_AP025592.1"/>
</dbReference>